<protein>
    <submittedName>
        <fullName evidence="2">Uncharacterized protein</fullName>
    </submittedName>
</protein>
<comment type="caution">
    <text evidence="2">The sequence shown here is derived from an EMBL/GenBank/DDBJ whole genome shotgun (WGS) entry which is preliminary data.</text>
</comment>
<keyword evidence="3" id="KW-1185">Reference proteome</keyword>
<name>A0AAV3YUB0_9GAST</name>
<dbReference type="EMBL" id="BLXT01001599">
    <property type="protein sequence ID" value="GFN86764.1"/>
    <property type="molecule type" value="Genomic_DNA"/>
</dbReference>
<organism evidence="2 3">
    <name type="scientific">Plakobranchus ocellatus</name>
    <dbReference type="NCBI Taxonomy" id="259542"/>
    <lineage>
        <taxon>Eukaryota</taxon>
        <taxon>Metazoa</taxon>
        <taxon>Spiralia</taxon>
        <taxon>Lophotrochozoa</taxon>
        <taxon>Mollusca</taxon>
        <taxon>Gastropoda</taxon>
        <taxon>Heterobranchia</taxon>
        <taxon>Euthyneura</taxon>
        <taxon>Panpulmonata</taxon>
        <taxon>Sacoglossa</taxon>
        <taxon>Placobranchoidea</taxon>
        <taxon>Plakobranchidae</taxon>
        <taxon>Plakobranchus</taxon>
    </lineage>
</organism>
<accession>A0AAV3YUB0</accession>
<gene>
    <name evidence="2" type="ORF">PoB_001327000</name>
</gene>
<feature type="compositionally biased region" description="Pro residues" evidence="1">
    <location>
        <begin position="168"/>
        <end position="178"/>
    </location>
</feature>
<dbReference type="AlphaFoldDB" id="A0AAV3YUB0"/>
<feature type="region of interest" description="Disordered" evidence="1">
    <location>
        <begin position="70"/>
        <end position="91"/>
    </location>
</feature>
<evidence type="ECO:0000256" key="1">
    <source>
        <dbReference type="SAM" id="MobiDB-lite"/>
    </source>
</evidence>
<reference evidence="2 3" key="1">
    <citation type="journal article" date="2021" name="Elife">
        <title>Chloroplast acquisition without the gene transfer in kleptoplastic sea slugs, Plakobranchus ocellatus.</title>
        <authorList>
            <person name="Maeda T."/>
            <person name="Takahashi S."/>
            <person name="Yoshida T."/>
            <person name="Shimamura S."/>
            <person name="Takaki Y."/>
            <person name="Nagai Y."/>
            <person name="Toyoda A."/>
            <person name="Suzuki Y."/>
            <person name="Arimoto A."/>
            <person name="Ishii H."/>
            <person name="Satoh N."/>
            <person name="Nishiyama T."/>
            <person name="Hasebe M."/>
            <person name="Maruyama T."/>
            <person name="Minagawa J."/>
            <person name="Obokata J."/>
            <person name="Shigenobu S."/>
        </authorList>
    </citation>
    <scope>NUCLEOTIDE SEQUENCE [LARGE SCALE GENOMIC DNA]</scope>
</reference>
<evidence type="ECO:0000313" key="3">
    <source>
        <dbReference type="Proteomes" id="UP000735302"/>
    </source>
</evidence>
<dbReference type="Proteomes" id="UP000735302">
    <property type="component" value="Unassembled WGS sequence"/>
</dbReference>
<feature type="region of interest" description="Disordered" evidence="1">
    <location>
        <begin position="156"/>
        <end position="178"/>
    </location>
</feature>
<proteinExistence type="predicted"/>
<sequence>MRRKLHNEHLPLKSREGRNRYCVLCLTANVYHKFKSTLAASQESSQWEKLTPVAWRKLFSPLPSVSSRAFSENSRETLENNSKGQLPKRPRSGLEVYRVQALRHALYGERERESDSHESSLAVVTRRCHRIAVIDTVKVSFREKIERLILVSTMQSRDPFQSKDAASPSPPPPPPPPLFFRCHRRHFSVPDFQSPVNF</sequence>
<evidence type="ECO:0000313" key="2">
    <source>
        <dbReference type="EMBL" id="GFN86764.1"/>
    </source>
</evidence>